<dbReference type="InterPro" id="IPR037941">
    <property type="entry name" value="SeP"/>
</dbReference>
<keyword evidence="3 7" id="KW-0732">Signal</keyword>
<accession>A0A158QA27</accession>
<dbReference type="Gene3D" id="3.40.30.10">
    <property type="entry name" value="Glutaredoxin"/>
    <property type="match status" value="1"/>
</dbReference>
<evidence type="ECO:0000256" key="7">
    <source>
        <dbReference type="SAM" id="SignalP"/>
    </source>
</evidence>
<keyword evidence="10" id="KW-1185">Reference proteome</keyword>
<feature type="domain" description="Selenoprotein P N-terminal" evidence="8">
    <location>
        <begin position="26"/>
        <end position="179"/>
    </location>
</feature>
<feature type="chain" id="PRO_5043135296" evidence="7">
    <location>
        <begin position="22"/>
        <end position="358"/>
    </location>
</feature>
<evidence type="ECO:0000256" key="6">
    <source>
        <dbReference type="SAM" id="MobiDB-lite"/>
    </source>
</evidence>
<keyword evidence="4" id="KW-0712">Selenocysteine</keyword>
<evidence type="ECO:0000256" key="4">
    <source>
        <dbReference type="ARBA" id="ARBA00022933"/>
    </source>
</evidence>
<dbReference type="PANTHER" id="PTHR10105:SF2">
    <property type="entry name" value="AGAP003297-PA"/>
    <property type="match status" value="1"/>
</dbReference>
<feature type="signal peptide" evidence="7">
    <location>
        <begin position="1"/>
        <end position="21"/>
    </location>
</feature>
<name>A0A158QA27_ENTVE</name>
<evidence type="ECO:0000256" key="2">
    <source>
        <dbReference type="ARBA" id="ARBA00022525"/>
    </source>
</evidence>
<keyword evidence="2" id="KW-0964">Secreted</keyword>
<feature type="compositionally biased region" description="Polar residues" evidence="6">
    <location>
        <begin position="302"/>
        <end position="313"/>
    </location>
</feature>
<keyword evidence="5" id="KW-0325">Glycoprotein</keyword>
<dbReference type="AlphaFoldDB" id="A0A158QA27"/>
<protein>
    <submittedName>
        <fullName evidence="11">SelP_N domain-containing protein</fullName>
    </submittedName>
</protein>
<dbReference type="EMBL" id="UXUI01007643">
    <property type="protein sequence ID" value="VDD88493.1"/>
    <property type="molecule type" value="Genomic_DNA"/>
</dbReference>
<evidence type="ECO:0000256" key="5">
    <source>
        <dbReference type="ARBA" id="ARBA00023180"/>
    </source>
</evidence>
<evidence type="ECO:0000313" key="11">
    <source>
        <dbReference type="WBParaSite" id="EVEC_0000392801-mRNA-1"/>
    </source>
</evidence>
<gene>
    <name evidence="9" type="ORF">EVEC_LOCUS3636</name>
</gene>
<reference evidence="11" key="1">
    <citation type="submission" date="2016-04" db="UniProtKB">
        <authorList>
            <consortium name="WormBaseParasite"/>
        </authorList>
    </citation>
    <scope>IDENTIFICATION</scope>
</reference>
<evidence type="ECO:0000259" key="8">
    <source>
        <dbReference type="Pfam" id="PF04592"/>
    </source>
</evidence>
<dbReference type="WBParaSite" id="EVEC_0000392801-mRNA-1">
    <property type="protein sequence ID" value="EVEC_0000392801-mRNA-1"/>
    <property type="gene ID" value="EVEC_0000392801"/>
</dbReference>
<evidence type="ECO:0000256" key="3">
    <source>
        <dbReference type="ARBA" id="ARBA00022729"/>
    </source>
</evidence>
<dbReference type="Pfam" id="PF04592">
    <property type="entry name" value="SelP_N"/>
    <property type="match status" value="1"/>
</dbReference>
<feature type="region of interest" description="Disordered" evidence="6">
    <location>
        <begin position="249"/>
        <end position="358"/>
    </location>
</feature>
<organism evidence="11">
    <name type="scientific">Enterobius vermicularis</name>
    <name type="common">Human pinworm</name>
    <dbReference type="NCBI Taxonomy" id="51028"/>
    <lineage>
        <taxon>Eukaryota</taxon>
        <taxon>Metazoa</taxon>
        <taxon>Ecdysozoa</taxon>
        <taxon>Nematoda</taxon>
        <taxon>Chromadorea</taxon>
        <taxon>Rhabditida</taxon>
        <taxon>Spirurina</taxon>
        <taxon>Oxyuridomorpha</taxon>
        <taxon>Oxyuroidea</taxon>
        <taxon>Oxyuridae</taxon>
        <taxon>Enterobius</taxon>
    </lineage>
</organism>
<dbReference type="GO" id="GO:0005576">
    <property type="term" value="C:extracellular region"/>
    <property type="evidence" value="ECO:0007669"/>
    <property type="project" value="UniProtKB-SubCell"/>
</dbReference>
<dbReference type="OrthoDB" id="6134775at2759"/>
<dbReference type="GO" id="GO:0008430">
    <property type="term" value="F:selenium binding"/>
    <property type="evidence" value="ECO:0007669"/>
    <property type="project" value="InterPro"/>
</dbReference>
<evidence type="ECO:0000313" key="9">
    <source>
        <dbReference type="EMBL" id="VDD88493.1"/>
    </source>
</evidence>
<dbReference type="PANTHER" id="PTHR10105">
    <property type="entry name" value="SELENOPROTEIN P"/>
    <property type="match status" value="1"/>
</dbReference>
<dbReference type="STRING" id="51028.A0A158QA27"/>
<feature type="compositionally biased region" description="Polar residues" evidence="6">
    <location>
        <begin position="324"/>
        <end position="334"/>
    </location>
</feature>
<sequence>MVQSTELLLITIAVVASFSKALPESCNKASWTIAGFDVISRHRGHITLVVFMPLDCHDCDERLSQLQQLWDNEKDLHILIVSPSNTFYDAGAEKRRKYTGLKFWVDSEFGSAWKQISAIPHDHLIYDRCGRLAAAIRAPNTDISQYNDVPNAVKKVKMFPPCGWCQYDSPNTQQKQRKPDAASNYSNISVTNTYRLNYDRRTTKQPSYQPTQGTYPKRQPYRNISAVLRCSELLEQDMNSFMLIRKPNDSVRAESTEQRNEQQRLRAPLTKIQENAPIKDRLPNRMQQNRNNMRKGRPAQRFRTQPQISTTQRAKLDNKPVTYRQHQPYPTESYNRGENRRTDGFSTPQRSDRMTASL</sequence>
<reference evidence="9 10" key="2">
    <citation type="submission" date="2018-10" db="EMBL/GenBank/DDBJ databases">
        <authorList>
            <consortium name="Pathogen Informatics"/>
        </authorList>
    </citation>
    <scope>NUCLEOTIDE SEQUENCE [LARGE SCALE GENOMIC DNA]</scope>
</reference>
<feature type="compositionally biased region" description="Basic and acidic residues" evidence="6">
    <location>
        <begin position="249"/>
        <end position="264"/>
    </location>
</feature>
<dbReference type="GO" id="GO:0001887">
    <property type="term" value="P:selenium compound metabolic process"/>
    <property type="evidence" value="ECO:0007669"/>
    <property type="project" value="TreeGrafter"/>
</dbReference>
<dbReference type="SUPFAM" id="SSF52833">
    <property type="entry name" value="Thioredoxin-like"/>
    <property type="match status" value="1"/>
</dbReference>
<feature type="compositionally biased region" description="Polar residues" evidence="6">
    <location>
        <begin position="344"/>
        <end position="358"/>
    </location>
</feature>
<dbReference type="Proteomes" id="UP000274131">
    <property type="component" value="Unassembled WGS sequence"/>
</dbReference>
<proteinExistence type="predicted"/>
<dbReference type="InterPro" id="IPR007671">
    <property type="entry name" value="Selenoprotein-P_N"/>
</dbReference>
<evidence type="ECO:0000256" key="1">
    <source>
        <dbReference type="ARBA" id="ARBA00004613"/>
    </source>
</evidence>
<dbReference type="InterPro" id="IPR036249">
    <property type="entry name" value="Thioredoxin-like_sf"/>
</dbReference>
<evidence type="ECO:0000313" key="10">
    <source>
        <dbReference type="Proteomes" id="UP000274131"/>
    </source>
</evidence>
<comment type="subcellular location">
    <subcellularLocation>
        <location evidence="1">Secreted</location>
    </subcellularLocation>
</comment>